<sequence length="58" mass="6108">MITSVIREQLTVLVPAQVTTQPEVVVLEQADPALAIPRSDAVEGPAKQLPAQTGHVPP</sequence>
<gene>
    <name evidence="2" type="ORF">Slati_1411600</name>
</gene>
<feature type="region of interest" description="Disordered" evidence="1">
    <location>
        <begin position="38"/>
        <end position="58"/>
    </location>
</feature>
<dbReference type="AlphaFoldDB" id="A0AAW2X3F3"/>
<reference evidence="2" key="1">
    <citation type="submission" date="2020-06" db="EMBL/GenBank/DDBJ databases">
        <authorList>
            <person name="Li T."/>
            <person name="Hu X."/>
            <person name="Zhang T."/>
            <person name="Song X."/>
            <person name="Zhang H."/>
            <person name="Dai N."/>
            <person name="Sheng W."/>
            <person name="Hou X."/>
            <person name="Wei L."/>
        </authorList>
    </citation>
    <scope>NUCLEOTIDE SEQUENCE</scope>
    <source>
        <strain evidence="2">KEN1</strain>
        <tissue evidence="2">Leaf</tissue>
    </source>
</reference>
<accession>A0AAW2X3F3</accession>
<evidence type="ECO:0000256" key="1">
    <source>
        <dbReference type="SAM" id="MobiDB-lite"/>
    </source>
</evidence>
<evidence type="ECO:0000313" key="2">
    <source>
        <dbReference type="EMBL" id="KAL0448552.1"/>
    </source>
</evidence>
<proteinExistence type="predicted"/>
<comment type="caution">
    <text evidence="2">The sequence shown here is derived from an EMBL/GenBank/DDBJ whole genome shotgun (WGS) entry which is preliminary data.</text>
</comment>
<reference evidence="2" key="2">
    <citation type="journal article" date="2024" name="Plant">
        <title>Genomic evolution and insights into agronomic trait innovations of Sesamum species.</title>
        <authorList>
            <person name="Miao H."/>
            <person name="Wang L."/>
            <person name="Qu L."/>
            <person name="Liu H."/>
            <person name="Sun Y."/>
            <person name="Le M."/>
            <person name="Wang Q."/>
            <person name="Wei S."/>
            <person name="Zheng Y."/>
            <person name="Lin W."/>
            <person name="Duan Y."/>
            <person name="Cao H."/>
            <person name="Xiong S."/>
            <person name="Wang X."/>
            <person name="Wei L."/>
            <person name="Li C."/>
            <person name="Ma Q."/>
            <person name="Ju M."/>
            <person name="Zhao R."/>
            <person name="Li G."/>
            <person name="Mu C."/>
            <person name="Tian Q."/>
            <person name="Mei H."/>
            <person name="Zhang T."/>
            <person name="Gao T."/>
            <person name="Zhang H."/>
        </authorList>
    </citation>
    <scope>NUCLEOTIDE SEQUENCE</scope>
    <source>
        <strain evidence="2">KEN1</strain>
    </source>
</reference>
<dbReference type="EMBL" id="JACGWN010000005">
    <property type="protein sequence ID" value="KAL0448552.1"/>
    <property type="molecule type" value="Genomic_DNA"/>
</dbReference>
<protein>
    <submittedName>
        <fullName evidence="2">Uncharacterized protein</fullName>
    </submittedName>
</protein>
<organism evidence="2">
    <name type="scientific">Sesamum latifolium</name>
    <dbReference type="NCBI Taxonomy" id="2727402"/>
    <lineage>
        <taxon>Eukaryota</taxon>
        <taxon>Viridiplantae</taxon>
        <taxon>Streptophyta</taxon>
        <taxon>Embryophyta</taxon>
        <taxon>Tracheophyta</taxon>
        <taxon>Spermatophyta</taxon>
        <taxon>Magnoliopsida</taxon>
        <taxon>eudicotyledons</taxon>
        <taxon>Gunneridae</taxon>
        <taxon>Pentapetalae</taxon>
        <taxon>asterids</taxon>
        <taxon>lamiids</taxon>
        <taxon>Lamiales</taxon>
        <taxon>Pedaliaceae</taxon>
        <taxon>Sesamum</taxon>
    </lineage>
</organism>
<name>A0AAW2X3F3_9LAMI</name>